<dbReference type="Pfam" id="PF01565">
    <property type="entry name" value="FAD_binding_4"/>
    <property type="match status" value="1"/>
</dbReference>
<dbReference type="InterPro" id="IPR016169">
    <property type="entry name" value="FAD-bd_PCMH_sub2"/>
</dbReference>
<dbReference type="Gene3D" id="3.30.43.10">
    <property type="entry name" value="Uridine Diphospho-n-acetylenolpyruvylglucosamine Reductase, domain 2"/>
    <property type="match status" value="1"/>
</dbReference>
<dbReference type="PANTHER" id="PTHR43762:SF1">
    <property type="entry name" value="D-ARABINONO-1,4-LACTONE OXIDASE"/>
    <property type="match status" value="1"/>
</dbReference>
<dbReference type="InterPro" id="IPR036318">
    <property type="entry name" value="FAD-bd_PCMH-like_sf"/>
</dbReference>
<dbReference type="EMBL" id="JAGSXH010000040">
    <property type="protein sequence ID" value="MBS2964028.1"/>
    <property type="molecule type" value="Genomic_DNA"/>
</dbReference>
<dbReference type="Proteomes" id="UP000677913">
    <property type="component" value="Unassembled WGS sequence"/>
</dbReference>
<dbReference type="SUPFAM" id="SSF56176">
    <property type="entry name" value="FAD-binding/transporter-associated domain-like"/>
    <property type="match status" value="1"/>
</dbReference>
<dbReference type="InterPro" id="IPR010031">
    <property type="entry name" value="FAD_lactone_oxidase-like"/>
</dbReference>
<organism evidence="3 4">
    <name type="scientific">Actinocrinis puniceicyclus</name>
    <dbReference type="NCBI Taxonomy" id="977794"/>
    <lineage>
        <taxon>Bacteria</taxon>
        <taxon>Bacillati</taxon>
        <taxon>Actinomycetota</taxon>
        <taxon>Actinomycetes</taxon>
        <taxon>Catenulisporales</taxon>
        <taxon>Actinospicaceae</taxon>
        <taxon>Actinocrinis</taxon>
    </lineage>
</organism>
<evidence type="ECO:0000313" key="3">
    <source>
        <dbReference type="EMBL" id="MBS2964028.1"/>
    </source>
</evidence>
<dbReference type="Gene3D" id="1.10.45.10">
    <property type="entry name" value="Vanillyl-alcohol Oxidase, Chain A, domain 4"/>
    <property type="match status" value="1"/>
</dbReference>
<dbReference type="GO" id="GO:0016020">
    <property type="term" value="C:membrane"/>
    <property type="evidence" value="ECO:0007669"/>
    <property type="project" value="InterPro"/>
</dbReference>
<dbReference type="GO" id="GO:0003885">
    <property type="term" value="F:D-arabinono-1,4-lactone oxidase activity"/>
    <property type="evidence" value="ECO:0007669"/>
    <property type="project" value="InterPro"/>
</dbReference>
<reference evidence="3" key="1">
    <citation type="submission" date="2021-04" db="EMBL/GenBank/DDBJ databases">
        <title>Genome based classification of Actinospica acidithermotolerans sp. nov., an actinobacterium isolated from an Indonesian hot spring.</title>
        <authorList>
            <person name="Kusuma A.B."/>
            <person name="Putra K.E."/>
            <person name="Nafisah S."/>
            <person name="Loh J."/>
            <person name="Nouioui I."/>
            <person name="Goodfellow M."/>
        </authorList>
    </citation>
    <scope>NUCLEOTIDE SEQUENCE</scope>
    <source>
        <strain evidence="3">DSM 45618</strain>
    </source>
</reference>
<dbReference type="PIRSF" id="PIRSF000136">
    <property type="entry name" value="LGO_GLO"/>
    <property type="match status" value="1"/>
</dbReference>
<dbReference type="InterPro" id="IPR016166">
    <property type="entry name" value="FAD-bd_PCMH"/>
</dbReference>
<dbReference type="InterPro" id="IPR007173">
    <property type="entry name" value="ALO_C"/>
</dbReference>
<gene>
    <name evidence="3" type="ORF">KGA66_13305</name>
</gene>
<evidence type="ECO:0000256" key="1">
    <source>
        <dbReference type="ARBA" id="ARBA00023002"/>
    </source>
</evidence>
<dbReference type="Pfam" id="PF04030">
    <property type="entry name" value="ALO"/>
    <property type="match status" value="1"/>
</dbReference>
<dbReference type="Gene3D" id="3.30.70.2520">
    <property type="match status" value="1"/>
</dbReference>
<dbReference type="AlphaFoldDB" id="A0A8J8BCD2"/>
<accession>A0A8J8BCD2</accession>
<dbReference type="Gene3D" id="3.30.465.10">
    <property type="match status" value="1"/>
</dbReference>
<dbReference type="InterPro" id="IPR006094">
    <property type="entry name" value="Oxid_FAD_bind_N"/>
</dbReference>
<dbReference type="PROSITE" id="PS51387">
    <property type="entry name" value="FAD_PCMH"/>
    <property type="match status" value="1"/>
</dbReference>
<dbReference type="NCBIfam" id="TIGR01679">
    <property type="entry name" value="bact_FAD_ox"/>
    <property type="match status" value="1"/>
</dbReference>
<dbReference type="InterPro" id="IPR016171">
    <property type="entry name" value="Vanillyl_alc_oxidase_C-sub2"/>
</dbReference>
<comment type="caution">
    <text evidence="3">The sequence shown here is derived from an EMBL/GenBank/DDBJ whole genome shotgun (WGS) entry which is preliminary data.</text>
</comment>
<sequence length="469" mass="51801">MSRWLRARAPRGTARARHRADLKRWANWAVSTEASAAPTRTWTNWAGNQKSRVRRIATPGSTAEVAQVVREAAGQGLAVKPVGTGHSFTPVAVTDGVLVRLEHLARLRSADKASGLVTVEAGMPLWRFNELLAEQGLALTNMGDIQEQTVSGAIGTGTHGTGKASASIAAQVAALELVLADGSTVSCSATERPELFEAARIGLGAIGVITSVTFRTEPAFLLAAQEEPMRLDAVLDSFDQLWQDNEHFEFWWFPHTDTTMLKRNNRTAGPAAPLSRGRTWFEDEFLSNTFYSGLLKAGRSAPRAVPAINKLAARALSARSYTDRSDKVFTSPRRFKFLEMEYALPRAATVPALREVRRMLQDAGLRISIPIEVRTAPADKLWLSTAYGRDTAYLAFHMPNGVSPTEYFENAESIMVAYDGRPHWGKLHTRDRDYFATAYPRFDDFLAVRDKADPQRVFANAYTRRVFGS</sequence>
<keyword evidence="4" id="KW-1185">Reference proteome</keyword>
<dbReference type="GO" id="GO:0080049">
    <property type="term" value="F:L-gulono-1,4-lactone dehydrogenase activity"/>
    <property type="evidence" value="ECO:0007669"/>
    <property type="project" value="TreeGrafter"/>
</dbReference>
<name>A0A8J8BCD2_9ACTN</name>
<evidence type="ECO:0000313" key="4">
    <source>
        <dbReference type="Proteomes" id="UP000677913"/>
    </source>
</evidence>
<dbReference type="InterPro" id="IPR016167">
    <property type="entry name" value="FAD-bd_PCMH_sub1"/>
</dbReference>
<dbReference type="GO" id="GO:0071949">
    <property type="term" value="F:FAD binding"/>
    <property type="evidence" value="ECO:0007669"/>
    <property type="project" value="InterPro"/>
</dbReference>
<protein>
    <submittedName>
        <fullName evidence="3">FAD-binding protein</fullName>
    </submittedName>
</protein>
<evidence type="ECO:0000259" key="2">
    <source>
        <dbReference type="PROSITE" id="PS51387"/>
    </source>
</evidence>
<proteinExistence type="predicted"/>
<dbReference type="PANTHER" id="PTHR43762">
    <property type="entry name" value="L-GULONOLACTONE OXIDASE"/>
    <property type="match status" value="1"/>
</dbReference>
<feature type="domain" description="FAD-binding PCMH-type" evidence="2">
    <location>
        <begin position="49"/>
        <end position="219"/>
    </location>
</feature>
<keyword evidence="1" id="KW-0560">Oxidoreductase</keyword>